<evidence type="ECO:0000256" key="2">
    <source>
        <dbReference type="ARBA" id="ARBA00004496"/>
    </source>
</evidence>
<dbReference type="InterPro" id="IPR027267">
    <property type="entry name" value="AH/BAR_dom_sf"/>
</dbReference>
<name>A0A979FHN6_HYAAZ</name>
<dbReference type="CTD" id="6642"/>
<keyword evidence="5" id="KW-0813">Transport</keyword>
<dbReference type="Pfam" id="PF09325">
    <property type="entry name" value="Vps5"/>
    <property type="match status" value="1"/>
</dbReference>
<dbReference type="GO" id="GO:0034498">
    <property type="term" value="P:early endosome to Golgi transport"/>
    <property type="evidence" value="ECO:0007669"/>
    <property type="project" value="TreeGrafter"/>
</dbReference>
<feature type="compositionally biased region" description="Low complexity" evidence="12">
    <location>
        <begin position="355"/>
        <end position="368"/>
    </location>
</feature>
<comment type="similarity">
    <text evidence="4">Belongs to the sorting nexin family.</text>
</comment>
<protein>
    <submittedName>
        <fullName evidence="15">Sorting nexin-2</fullName>
    </submittedName>
</protein>
<keyword evidence="8" id="KW-0653">Protein transport</keyword>
<dbReference type="FunFam" id="1.20.1270.60:FF:000022">
    <property type="entry name" value="Sorting nexin 3 protein"/>
    <property type="match status" value="1"/>
</dbReference>
<evidence type="ECO:0000256" key="6">
    <source>
        <dbReference type="ARBA" id="ARBA00022490"/>
    </source>
</evidence>
<dbReference type="OrthoDB" id="271164at2759"/>
<dbReference type="GO" id="GO:0098796">
    <property type="term" value="C:membrane protein complex"/>
    <property type="evidence" value="ECO:0007669"/>
    <property type="project" value="UniProtKB-ARBA"/>
</dbReference>
<dbReference type="InterPro" id="IPR015404">
    <property type="entry name" value="Vps5_C"/>
</dbReference>
<dbReference type="GO" id="GO:0005829">
    <property type="term" value="C:cytosol"/>
    <property type="evidence" value="ECO:0007669"/>
    <property type="project" value="GOC"/>
</dbReference>
<dbReference type="RefSeq" id="XP_047736459.1">
    <property type="nucleotide sequence ID" value="XM_047880503.1"/>
</dbReference>
<keyword evidence="11" id="KW-0175">Coiled coil</keyword>
<evidence type="ECO:0000256" key="8">
    <source>
        <dbReference type="ARBA" id="ARBA00022927"/>
    </source>
</evidence>
<dbReference type="GeneID" id="108670398"/>
<reference evidence="15" key="1">
    <citation type="submission" date="2025-08" db="UniProtKB">
        <authorList>
            <consortium name="RefSeq"/>
        </authorList>
    </citation>
    <scope>IDENTIFICATION</scope>
    <source>
        <tissue evidence="15">Whole organism</tissue>
    </source>
</reference>
<keyword evidence="14" id="KW-1185">Reference proteome</keyword>
<proteinExistence type="inferred from homology"/>
<dbReference type="SUPFAM" id="SSF103657">
    <property type="entry name" value="BAR/IMD domain-like"/>
    <property type="match status" value="1"/>
</dbReference>
<evidence type="ECO:0000256" key="9">
    <source>
        <dbReference type="ARBA" id="ARBA00023034"/>
    </source>
</evidence>
<organism evidence="14 15">
    <name type="scientific">Hyalella azteca</name>
    <name type="common">Amphipod</name>
    <dbReference type="NCBI Taxonomy" id="294128"/>
    <lineage>
        <taxon>Eukaryota</taxon>
        <taxon>Metazoa</taxon>
        <taxon>Ecdysozoa</taxon>
        <taxon>Arthropoda</taxon>
        <taxon>Crustacea</taxon>
        <taxon>Multicrustacea</taxon>
        <taxon>Malacostraca</taxon>
        <taxon>Eumalacostraca</taxon>
        <taxon>Peracarida</taxon>
        <taxon>Amphipoda</taxon>
        <taxon>Senticaudata</taxon>
        <taxon>Talitrida</taxon>
        <taxon>Talitroidea</taxon>
        <taxon>Hyalellidae</taxon>
        <taxon>Hyalella</taxon>
    </lineage>
</organism>
<dbReference type="GO" id="GO:0015031">
    <property type="term" value="P:protein transport"/>
    <property type="evidence" value="ECO:0007669"/>
    <property type="project" value="UniProtKB-KW"/>
</dbReference>
<evidence type="ECO:0000256" key="3">
    <source>
        <dbReference type="ARBA" id="ARBA00004555"/>
    </source>
</evidence>
<feature type="region of interest" description="Disordered" evidence="12">
    <location>
        <begin position="99"/>
        <end position="119"/>
    </location>
</feature>
<evidence type="ECO:0000256" key="5">
    <source>
        <dbReference type="ARBA" id="ARBA00022448"/>
    </source>
</evidence>
<feature type="domain" description="Sorting nexin/Vps5-like C-terminal" evidence="13">
    <location>
        <begin position="408"/>
        <end position="633"/>
    </location>
</feature>
<keyword evidence="6" id="KW-0963">Cytoplasm</keyword>
<evidence type="ECO:0000256" key="11">
    <source>
        <dbReference type="SAM" id="Coils"/>
    </source>
</evidence>
<feature type="compositionally biased region" description="Basic and acidic residues" evidence="12">
    <location>
        <begin position="1"/>
        <end position="10"/>
    </location>
</feature>
<keyword evidence="7" id="KW-0597">Phosphoprotein</keyword>
<dbReference type="PANTHER" id="PTHR10555">
    <property type="entry name" value="SORTING NEXIN"/>
    <property type="match status" value="1"/>
</dbReference>
<keyword evidence="9" id="KW-0333">Golgi apparatus</keyword>
<dbReference type="CDD" id="cd07623">
    <property type="entry name" value="BAR_SNX1_2"/>
    <property type="match status" value="1"/>
</dbReference>
<dbReference type="Proteomes" id="UP000694843">
    <property type="component" value="Unplaced"/>
</dbReference>
<feature type="compositionally biased region" description="Low complexity" evidence="12">
    <location>
        <begin position="313"/>
        <end position="323"/>
    </location>
</feature>
<evidence type="ECO:0000256" key="10">
    <source>
        <dbReference type="ARBA" id="ARBA00023136"/>
    </source>
</evidence>
<evidence type="ECO:0000313" key="15">
    <source>
        <dbReference type="RefSeq" id="XP_047736459.1"/>
    </source>
</evidence>
<dbReference type="Gene3D" id="1.20.1270.60">
    <property type="entry name" value="Arfaptin homology (AH) domain/BAR domain"/>
    <property type="match status" value="1"/>
</dbReference>
<evidence type="ECO:0000256" key="7">
    <source>
        <dbReference type="ARBA" id="ARBA00022553"/>
    </source>
</evidence>
<sequence>MMAETGKDHAPLPLFDDEPVNKEDTDDLFSSAVQSPVNGMESPKLSESVTVASTTEAAAAQGSLVSDGLAAHTVVQKLASSDPLQSEGLGDANQNATRIIQSPAPPNDSSDSQLDAAGPWSAPLTVIDDAFDGPSSLSSIGDASGIATLQPVPSNLYNISSMGNIDDVNSNSLDLFESCVEEAVVQPMAASTLADPNQEIVTKEAESDLVQASPVALEQPQQEMESHLFAKVKLKSATEDKAAQERYFISDEETIEVPLEVSLDDDDDGLFTGGLLDKPQLTSVLAPTTAPAPATAGFLPAMGAPLTPPATSAPPAAAIAPAPGDVPVSTSTEFHPDAMTPPTPVPLASPTSAFQSTSPQSTSNPTASRDSSNEFIEIILSEPQKIGEGINSYMAYKLTITTNIPFFNFSEKTFKMEENDQDGQWFEERVHQVESLEAELRRLHGALESLAGGRRELAMSSMSLSKAAAVLSSVEEHSALNRALHQLSEATDRTHTVYHAQADADFYVLCETTRDYVNLIGAVKEVFHERVKVFQAWQYSQTMLAKKRDAKAKLELTARQDKVAQAQLEVEEWEAKVERNQEHFKRISEAIKVELKHFDIARVQDFKNMFIRYLESMVTSQQQVIRVWESFLPEAKAIS</sequence>
<dbReference type="AlphaFoldDB" id="A0A979FHN6"/>
<evidence type="ECO:0000259" key="13">
    <source>
        <dbReference type="Pfam" id="PF09325"/>
    </source>
</evidence>
<keyword evidence="10" id="KW-0472">Membrane</keyword>
<evidence type="ECO:0000256" key="1">
    <source>
        <dbReference type="ARBA" id="ARBA00004287"/>
    </source>
</evidence>
<dbReference type="KEGG" id="hazt:108670398"/>
<feature type="region of interest" description="Disordered" evidence="12">
    <location>
        <begin position="309"/>
        <end position="371"/>
    </location>
</feature>
<dbReference type="GO" id="GO:0005794">
    <property type="term" value="C:Golgi apparatus"/>
    <property type="evidence" value="ECO:0007669"/>
    <property type="project" value="UniProtKB-SubCell"/>
</dbReference>
<feature type="coiled-coil region" evidence="11">
    <location>
        <begin position="556"/>
        <end position="583"/>
    </location>
</feature>
<evidence type="ECO:0000256" key="4">
    <source>
        <dbReference type="ARBA" id="ARBA00010883"/>
    </source>
</evidence>
<evidence type="ECO:0000313" key="14">
    <source>
        <dbReference type="Proteomes" id="UP000694843"/>
    </source>
</evidence>
<dbReference type="PANTHER" id="PTHR10555:SF170">
    <property type="entry name" value="FI18122P1"/>
    <property type="match status" value="1"/>
</dbReference>
<dbReference type="GO" id="GO:0010008">
    <property type="term" value="C:endosome membrane"/>
    <property type="evidence" value="ECO:0007669"/>
    <property type="project" value="TreeGrafter"/>
</dbReference>
<evidence type="ECO:0000256" key="12">
    <source>
        <dbReference type="SAM" id="MobiDB-lite"/>
    </source>
</evidence>
<dbReference type="GO" id="GO:0035091">
    <property type="term" value="F:phosphatidylinositol binding"/>
    <property type="evidence" value="ECO:0007669"/>
    <property type="project" value="TreeGrafter"/>
</dbReference>
<comment type="subcellular location">
    <subcellularLocation>
        <location evidence="2">Cytoplasm</location>
    </subcellularLocation>
    <subcellularLocation>
        <location evidence="3">Golgi apparatus</location>
    </subcellularLocation>
    <subcellularLocation>
        <location evidence="1">Membrane</location>
        <topology evidence="1">Peripheral membrane protein</topology>
        <orientation evidence="1">Cytoplasmic side</orientation>
    </subcellularLocation>
</comment>
<accession>A0A979FHN6</accession>
<feature type="region of interest" description="Disordered" evidence="12">
    <location>
        <begin position="1"/>
        <end position="52"/>
    </location>
</feature>
<gene>
    <name evidence="15" type="primary">LOC108670398</name>
</gene>